<dbReference type="SUPFAM" id="SSF140931">
    <property type="entry name" value="Fic-like"/>
    <property type="match status" value="1"/>
</dbReference>
<comment type="caution">
    <text evidence="6">The sequence shown here is derived from an EMBL/GenBank/DDBJ whole genome shotgun (WGS) entry which is preliminary data.</text>
</comment>
<dbReference type="GO" id="GO:0005524">
    <property type="term" value="F:ATP binding"/>
    <property type="evidence" value="ECO:0007669"/>
    <property type="project" value="UniProtKB-KW"/>
</dbReference>
<dbReference type="Gene3D" id="1.10.10.10">
    <property type="entry name" value="Winged helix-like DNA-binding domain superfamily/Winged helix DNA-binding domain"/>
    <property type="match status" value="1"/>
</dbReference>
<evidence type="ECO:0000313" key="7">
    <source>
        <dbReference type="Proteomes" id="UP000321580"/>
    </source>
</evidence>
<name>A0A5C6RKA6_9BACT</name>
<feature type="binding site" evidence="2">
    <location>
        <begin position="202"/>
        <end position="209"/>
    </location>
    <ligand>
        <name>ATP</name>
        <dbReference type="ChEBI" id="CHEBI:30616"/>
    </ligand>
</feature>
<feature type="binding site" evidence="2">
    <location>
        <begin position="240"/>
        <end position="241"/>
    </location>
    <ligand>
        <name>ATP</name>
        <dbReference type="ChEBI" id="CHEBI:30616"/>
    </ligand>
</feature>
<dbReference type="OrthoDB" id="9814400at2"/>
<feature type="domain" description="Fido" evidence="5">
    <location>
        <begin position="107"/>
        <end position="267"/>
    </location>
</feature>
<dbReference type="InterPro" id="IPR040198">
    <property type="entry name" value="Fido_containing"/>
</dbReference>
<gene>
    <name evidence="6" type="ORF">FRY97_17345</name>
</gene>
<reference evidence="6 7" key="1">
    <citation type="submission" date="2019-08" db="EMBL/GenBank/DDBJ databases">
        <title>Genome of Phaeodactylibacter luteus.</title>
        <authorList>
            <person name="Bowman J.P."/>
        </authorList>
    </citation>
    <scope>NUCLEOTIDE SEQUENCE [LARGE SCALE GENOMIC DNA]</scope>
    <source>
        <strain evidence="6 7">KCTC 42180</strain>
    </source>
</reference>
<feature type="glycosylation site" description="N-linked (GlcNAc...) asparagine" evidence="4">
    <location>
        <position position="101"/>
    </location>
</feature>
<dbReference type="AlphaFoldDB" id="A0A5C6RKA6"/>
<dbReference type="InterPro" id="IPR003812">
    <property type="entry name" value="Fido"/>
</dbReference>
<dbReference type="EMBL" id="VOOR01000045">
    <property type="protein sequence ID" value="TXB61792.1"/>
    <property type="molecule type" value="Genomic_DNA"/>
</dbReference>
<dbReference type="Proteomes" id="UP000321580">
    <property type="component" value="Unassembled WGS sequence"/>
</dbReference>
<dbReference type="Pfam" id="PF02661">
    <property type="entry name" value="Fic"/>
    <property type="match status" value="1"/>
</dbReference>
<evidence type="ECO:0000313" key="6">
    <source>
        <dbReference type="EMBL" id="TXB61792.1"/>
    </source>
</evidence>
<dbReference type="Gene3D" id="1.10.3290.10">
    <property type="entry name" value="Fido-like domain"/>
    <property type="match status" value="1"/>
</dbReference>
<dbReference type="InterPro" id="IPR036388">
    <property type="entry name" value="WH-like_DNA-bd_sf"/>
</dbReference>
<sequence>MDKKLRFDFPTTQKIINKIGLIDSFKGKWLAIEKEENRYLRELRKIATIQSIGSSTRIEGATLTNEEVETLLANIKINKLETRDEQEVFGYYDVLEIILENYSGIDLNESNIFNLHNQLLKYSGKDQTHKGDYKQLSNKVVATYPGGEQRIMFNTSEPYLVKKEMDDLIIWANDNLQSNEIHPLIIIGAFVYEFLSIHPFQDGNGRLSRLLTTLLLMKNDYPFIQYVSFENQIEKEKQRYYQVLMDAQKHRYSENEIIDKWMIFFLESLEILIQKLEEKYSRYKSKGPYLNERQRIVMAFIRKNEPVKTSDVAEFMKQESIHTIKKDMLYLHREGVIEKIGDGKATIYLVKGA</sequence>
<evidence type="ECO:0000256" key="3">
    <source>
        <dbReference type="PIRSR" id="PIRSR640198-3"/>
    </source>
</evidence>
<protein>
    <submittedName>
        <fullName evidence="6">Fic family protein</fullName>
    </submittedName>
</protein>
<dbReference type="PANTHER" id="PTHR13504">
    <property type="entry name" value="FIDO DOMAIN-CONTAINING PROTEIN DDB_G0283145"/>
    <property type="match status" value="1"/>
</dbReference>
<accession>A0A5C6RKA6</accession>
<dbReference type="SUPFAM" id="SSF46785">
    <property type="entry name" value="Winged helix' DNA-binding domain"/>
    <property type="match status" value="1"/>
</dbReference>
<evidence type="ECO:0000256" key="2">
    <source>
        <dbReference type="PIRSR" id="PIRSR640198-2"/>
    </source>
</evidence>
<evidence type="ECO:0000259" key="5">
    <source>
        <dbReference type="PROSITE" id="PS51459"/>
    </source>
</evidence>
<evidence type="ECO:0000256" key="1">
    <source>
        <dbReference type="PIRSR" id="PIRSR640198-1"/>
    </source>
</evidence>
<evidence type="ECO:0000256" key="4">
    <source>
        <dbReference type="PIRSR" id="PIRSR640198-4"/>
    </source>
</evidence>
<feature type="active site" evidence="1">
    <location>
        <position position="198"/>
    </location>
</feature>
<dbReference type="RefSeq" id="WP_147168834.1">
    <property type="nucleotide sequence ID" value="NZ_VOOR01000045.1"/>
</dbReference>
<keyword evidence="2" id="KW-0067">ATP-binding</keyword>
<dbReference type="PROSITE" id="PS51459">
    <property type="entry name" value="FIDO"/>
    <property type="match status" value="1"/>
</dbReference>
<dbReference type="InterPro" id="IPR036597">
    <property type="entry name" value="Fido-like_dom_sf"/>
</dbReference>
<proteinExistence type="predicted"/>
<feature type="site" description="Important for autoinhibition of adenylyltransferase activity" evidence="3">
    <location>
        <position position="59"/>
    </location>
</feature>
<dbReference type="InterPro" id="IPR036390">
    <property type="entry name" value="WH_DNA-bd_sf"/>
</dbReference>
<keyword evidence="7" id="KW-1185">Reference proteome</keyword>
<keyword evidence="2" id="KW-0547">Nucleotide-binding</keyword>
<dbReference type="PANTHER" id="PTHR13504:SF38">
    <property type="entry name" value="FIDO DOMAIN-CONTAINING PROTEIN"/>
    <property type="match status" value="1"/>
</dbReference>
<organism evidence="6 7">
    <name type="scientific">Phaeodactylibacter luteus</name>
    <dbReference type="NCBI Taxonomy" id="1564516"/>
    <lineage>
        <taxon>Bacteria</taxon>
        <taxon>Pseudomonadati</taxon>
        <taxon>Bacteroidota</taxon>
        <taxon>Saprospiria</taxon>
        <taxon>Saprospirales</taxon>
        <taxon>Haliscomenobacteraceae</taxon>
        <taxon>Phaeodactylibacter</taxon>
    </lineage>
</organism>